<dbReference type="PROSITE" id="PS50048">
    <property type="entry name" value="ZN2_CY6_FUNGAL_2"/>
    <property type="match status" value="1"/>
</dbReference>
<sequence>MISSPSILREARRQSEMERKLHRRRSRFGCRNCKLRKVRCDETKPQCRRCMSFGVLCNSMSNIPDLHPVAAGAELVVKSTEPSRPVSSAIWTADESYRFDLSPSCVESLTRYYLRRGLVKSFYPQMSTINIQLMKLAFSYPFLMHASLAVALAHDRYLNPSLGSRRTVEECFHWSQGTALLNQHLPLLTTERDKDAIWGTAGAIAILTFASLDASSPRESWPTRSPLRLPDCENGSTGKPEVEPDLDWPRMTNAKMALLEVVNPIRPGGLFRYLGASFAQMLAPLPDRGIERIPTPLAEICLLDESSTADSNVYFEAAHAVSHILEIPDDKITMGPTQVFTRIVNGAFEEVLRARDPIALLLLYLWYGKSRNGIWWIEVRAKVEVPAICEYLRRYHGDDSRVMAFLPGGEFDG</sequence>
<dbReference type="CDD" id="cd00067">
    <property type="entry name" value="GAL4"/>
    <property type="match status" value="1"/>
</dbReference>
<dbReference type="GO" id="GO:0000981">
    <property type="term" value="F:DNA-binding transcription factor activity, RNA polymerase II-specific"/>
    <property type="evidence" value="ECO:0007669"/>
    <property type="project" value="InterPro"/>
</dbReference>
<evidence type="ECO:0000313" key="5">
    <source>
        <dbReference type="Proteomes" id="UP001283341"/>
    </source>
</evidence>
<dbReference type="InterPro" id="IPR052400">
    <property type="entry name" value="Zn2-C6_fungal_TF"/>
</dbReference>
<evidence type="ECO:0000259" key="3">
    <source>
        <dbReference type="PROSITE" id="PS50048"/>
    </source>
</evidence>
<proteinExistence type="predicted"/>
<dbReference type="PANTHER" id="PTHR47657:SF11">
    <property type="entry name" value="FINGER DOMAIN PROTEIN, PUTATIVE (AFU_ORTHOLOGUE AFUA_1G01650)-RELATED"/>
    <property type="match status" value="1"/>
</dbReference>
<feature type="region of interest" description="Disordered" evidence="2">
    <location>
        <begin position="216"/>
        <end position="245"/>
    </location>
</feature>
<feature type="region of interest" description="Disordered" evidence="2">
    <location>
        <begin position="1"/>
        <end position="20"/>
    </location>
</feature>
<comment type="caution">
    <text evidence="4">The sequence shown here is derived from an EMBL/GenBank/DDBJ whole genome shotgun (WGS) entry which is preliminary data.</text>
</comment>
<dbReference type="PROSITE" id="PS00463">
    <property type="entry name" value="ZN2_CY6_FUNGAL_1"/>
    <property type="match status" value="1"/>
</dbReference>
<gene>
    <name evidence="4" type="ORF">B0H66DRAFT_551807</name>
</gene>
<dbReference type="PANTHER" id="PTHR47657">
    <property type="entry name" value="STEROL REGULATORY ELEMENT-BINDING PROTEIN ECM22"/>
    <property type="match status" value="1"/>
</dbReference>
<accession>A0AAE0IKR4</accession>
<reference evidence="4" key="1">
    <citation type="journal article" date="2023" name="Mol. Phylogenet. Evol.">
        <title>Genome-scale phylogeny and comparative genomics of the fungal order Sordariales.</title>
        <authorList>
            <person name="Hensen N."/>
            <person name="Bonometti L."/>
            <person name="Westerberg I."/>
            <person name="Brannstrom I.O."/>
            <person name="Guillou S."/>
            <person name="Cros-Aarteil S."/>
            <person name="Calhoun S."/>
            <person name="Haridas S."/>
            <person name="Kuo A."/>
            <person name="Mondo S."/>
            <person name="Pangilinan J."/>
            <person name="Riley R."/>
            <person name="LaButti K."/>
            <person name="Andreopoulos B."/>
            <person name="Lipzen A."/>
            <person name="Chen C."/>
            <person name="Yan M."/>
            <person name="Daum C."/>
            <person name="Ng V."/>
            <person name="Clum A."/>
            <person name="Steindorff A."/>
            <person name="Ohm R.A."/>
            <person name="Martin F."/>
            <person name="Silar P."/>
            <person name="Natvig D.O."/>
            <person name="Lalanne C."/>
            <person name="Gautier V."/>
            <person name="Ament-Velasquez S.L."/>
            <person name="Kruys A."/>
            <person name="Hutchinson M.I."/>
            <person name="Powell A.J."/>
            <person name="Barry K."/>
            <person name="Miller A.N."/>
            <person name="Grigoriev I.V."/>
            <person name="Debuchy R."/>
            <person name="Gladieux P."/>
            <person name="Hiltunen Thoren M."/>
            <person name="Johannesson H."/>
        </authorList>
    </citation>
    <scope>NUCLEOTIDE SEQUENCE</scope>
    <source>
        <strain evidence="4">CBS 118394</strain>
    </source>
</reference>
<name>A0AAE0IKR4_9PEZI</name>
<dbReference type="Proteomes" id="UP001283341">
    <property type="component" value="Unassembled WGS sequence"/>
</dbReference>
<dbReference type="AlphaFoldDB" id="A0AAE0IKR4"/>
<dbReference type="EMBL" id="JAUEDM010000002">
    <property type="protein sequence ID" value="KAK3326845.1"/>
    <property type="molecule type" value="Genomic_DNA"/>
</dbReference>
<dbReference type="InterPro" id="IPR001138">
    <property type="entry name" value="Zn2Cys6_DnaBD"/>
</dbReference>
<evidence type="ECO:0000256" key="1">
    <source>
        <dbReference type="ARBA" id="ARBA00023242"/>
    </source>
</evidence>
<feature type="domain" description="Zn(2)-C6 fungal-type" evidence="3">
    <location>
        <begin position="29"/>
        <end position="57"/>
    </location>
</feature>
<dbReference type="GO" id="GO:0008270">
    <property type="term" value="F:zinc ion binding"/>
    <property type="evidence" value="ECO:0007669"/>
    <property type="project" value="InterPro"/>
</dbReference>
<keyword evidence="1" id="KW-0539">Nucleus</keyword>
<evidence type="ECO:0000313" key="4">
    <source>
        <dbReference type="EMBL" id="KAK3326845.1"/>
    </source>
</evidence>
<evidence type="ECO:0000256" key="2">
    <source>
        <dbReference type="SAM" id="MobiDB-lite"/>
    </source>
</evidence>
<dbReference type="Gene3D" id="4.10.240.10">
    <property type="entry name" value="Zn(2)-C6 fungal-type DNA-binding domain"/>
    <property type="match status" value="1"/>
</dbReference>
<dbReference type="SMART" id="SM00066">
    <property type="entry name" value="GAL4"/>
    <property type="match status" value="1"/>
</dbReference>
<dbReference type="SUPFAM" id="SSF57701">
    <property type="entry name" value="Zn2/Cys6 DNA-binding domain"/>
    <property type="match status" value="1"/>
</dbReference>
<reference evidence="4" key="2">
    <citation type="submission" date="2023-06" db="EMBL/GenBank/DDBJ databases">
        <authorList>
            <consortium name="Lawrence Berkeley National Laboratory"/>
            <person name="Haridas S."/>
            <person name="Hensen N."/>
            <person name="Bonometti L."/>
            <person name="Westerberg I."/>
            <person name="Brannstrom I.O."/>
            <person name="Guillou S."/>
            <person name="Cros-Aarteil S."/>
            <person name="Calhoun S."/>
            <person name="Kuo A."/>
            <person name="Mondo S."/>
            <person name="Pangilinan J."/>
            <person name="Riley R."/>
            <person name="Labutti K."/>
            <person name="Andreopoulos B."/>
            <person name="Lipzen A."/>
            <person name="Chen C."/>
            <person name="Yanf M."/>
            <person name="Daum C."/>
            <person name="Ng V."/>
            <person name="Clum A."/>
            <person name="Steindorff A."/>
            <person name="Ohm R."/>
            <person name="Martin F."/>
            <person name="Silar P."/>
            <person name="Natvig D."/>
            <person name="Lalanne C."/>
            <person name="Gautier V."/>
            <person name="Ament-Velasquez S.L."/>
            <person name="Kruys A."/>
            <person name="Hutchinson M.I."/>
            <person name="Powell A.J."/>
            <person name="Barry K."/>
            <person name="Miller A.N."/>
            <person name="Grigoriev I.V."/>
            <person name="Debuchy R."/>
            <person name="Gladieux P."/>
            <person name="Thoren M.H."/>
            <person name="Johannesson H."/>
        </authorList>
    </citation>
    <scope>NUCLEOTIDE SEQUENCE</scope>
    <source>
        <strain evidence="4">CBS 118394</strain>
    </source>
</reference>
<organism evidence="4 5">
    <name type="scientific">Apodospora peruviana</name>
    <dbReference type="NCBI Taxonomy" id="516989"/>
    <lineage>
        <taxon>Eukaryota</taxon>
        <taxon>Fungi</taxon>
        <taxon>Dikarya</taxon>
        <taxon>Ascomycota</taxon>
        <taxon>Pezizomycotina</taxon>
        <taxon>Sordariomycetes</taxon>
        <taxon>Sordariomycetidae</taxon>
        <taxon>Sordariales</taxon>
        <taxon>Lasiosphaeriaceae</taxon>
        <taxon>Apodospora</taxon>
    </lineage>
</organism>
<feature type="compositionally biased region" description="Basic and acidic residues" evidence="2">
    <location>
        <begin position="9"/>
        <end position="19"/>
    </location>
</feature>
<dbReference type="Pfam" id="PF00172">
    <property type="entry name" value="Zn_clus"/>
    <property type="match status" value="1"/>
</dbReference>
<keyword evidence="5" id="KW-1185">Reference proteome</keyword>
<protein>
    <recommendedName>
        <fullName evidence="3">Zn(2)-C6 fungal-type domain-containing protein</fullName>
    </recommendedName>
</protein>
<dbReference type="InterPro" id="IPR036864">
    <property type="entry name" value="Zn2-C6_fun-type_DNA-bd_sf"/>
</dbReference>